<name>A0AAE1D3D2_9GAST</name>
<evidence type="ECO:0000313" key="1">
    <source>
        <dbReference type="EMBL" id="KAK3755497.1"/>
    </source>
</evidence>
<reference evidence="1" key="1">
    <citation type="journal article" date="2023" name="G3 (Bethesda)">
        <title>A reference genome for the long-term kleptoplast-retaining sea slug Elysia crispata morphotype clarki.</title>
        <authorList>
            <person name="Eastman K.E."/>
            <person name="Pendleton A.L."/>
            <person name="Shaikh M.A."/>
            <person name="Suttiyut T."/>
            <person name="Ogas R."/>
            <person name="Tomko P."/>
            <person name="Gavelis G."/>
            <person name="Widhalm J.R."/>
            <person name="Wisecaver J.H."/>
        </authorList>
    </citation>
    <scope>NUCLEOTIDE SEQUENCE</scope>
    <source>
        <strain evidence="1">ECLA1</strain>
    </source>
</reference>
<gene>
    <name evidence="1" type="ORF">RRG08_063573</name>
</gene>
<dbReference type="Proteomes" id="UP001283361">
    <property type="component" value="Unassembled WGS sequence"/>
</dbReference>
<dbReference type="AlphaFoldDB" id="A0AAE1D3D2"/>
<accession>A0AAE1D3D2</accession>
<comment type="caution">
    <text evidence="1">The sequence shown here is derived from an EMBL/GenBank/DDBJ whole genome shotgun (WGS) entry which is preliminary data.</text>
</comment>
<sequence>MLFLESARLPSGNGTSESMRELMTAMRQDDPSYKAIQDELVCRFGEALLQKYGPGKKNDVAKRMRQLARLLIAIQEMNNLGK</sequence>
<protein>
    <submittedName>
        <fullName evidence="1">Uncharacterized protein</fullName>
    </submittedName>
</protein>
<proteinExistence type="predicted"/>
<dbReference type="EMBL" id="JAWDGP010005596">
    <property type="protein sequence ID" value="KAK3755497.1"/>
    <property type="molecule type" value="Genomic_DNA"/>
</dbReference>
<keyword evidence="2" id="KW-1185">Reference proteome</keyword>
<organism evidence="1 2">
    <name type="scientific">Elysia crispata</name>
    <name type="common">lettuce slug</name>
    <dbReference type="NCBI Taxonomy" id="231223"/>
    <lineage>
        <taxon>Eukaryota</taxon>
        <taxon>Metazoa</taxon>
        <taxon>Spiralia</taxon>
        <taxon>Lophotrochozoa</taxon>
        <taxon>Mollusca</taxon>
        <taxon>Gastropoda</taxon>
        <taxon>Heterobranchia</taxon>
        <taxon>Euthyneura</taxon>
        <taxon>Panpulmonata</taxon>
        <taxon>Sacoglossa</taxon>
        <taxon>Placobranchoidea</taxon>
        <taxon>Plakobranchidae</taxon>
        <taxon>Elysia</taxon>
    </lineage>
</organism>
<evidence type="ECO:0000313" key="2">
    <source>
        <dbReference type="Proteomes" id="UP001283361"/>
    </source>
</evidence>